<feature type="compositionally biased region" description="Low complexity" evidence="1">
    <location>
        <begin position="101"/>
        <end position="122"/>
    </location>
</feature>
<dbReference type="EMBL" id="BLAL01000244">
    <property type="protein sequence ID" value="GES95746.1"/>
    <property type="molecule type" value="Genomic_DNA"/>
</dbReference>
<reference evidence="2" key="1">
    <citation type="submission" date="2019-10" db="EMBL/GenBank/DDBJ databases">
        <title>Conservation and host-specific expression of non-tandemly repeated heterogenous ribosome RNA gene in arbuscular mycorrhizal fungi.</title>
        <authorList>
            <person name="Maeda T."/>
            <person name="Kobayashi Y."/>
            <person name="Nakagawa T."/>
            <person name="Ezawa T."/>
            <person name="Yamaguchi K."/>
            <person name="Bino T."/>
            <person name="Nishimoto Y."/>
            <person name="Shigenobu S."/>
            <person name="Kawaguchi M."/>
        </authorList>
    </citation>
    <scope>NUCLEOTIDE SEQUENCE</scope>
    <source>
        <strain evidence="2">HR1</strain>
    </source>
</reference>
<dbReference type="Proteomes" id="UP000615446">
    <property type="component" value="Unassembled WGS sequence"/>
</dbReference>
<dbReference type="AlphaFoldDB" id="A0A8H3M168"/>
<organism evidence="2 3">
    <name type="scientific">Rhizophagus clarus</name>
    <dbReference type="NCBI Taxonomy" id="94130"/>
    <lineage>
        <taxon>Eukaryota</taxon>
        <taxon>Fungi</taxon>
        <taxon>Fungi incertae sedis</taxon>
        <taxon>Mucoromycota</taxon>
        <taxon>Glomeromycotina</taxon>
        <taxon>Glomeromycetes</taxon>
        <taxon>Glomerales</taxon>
        <taxon>Glomeraceae</taxon>
        <taxon>Rhizophagus</taxon>
    </lineage>
</organism>
<evidence type="ECO:0000256" key="1">
    <source>
        <dbReference type="SAM" id="MobiDB-lite"/>
    </source>
</evidence>
<feature type="region of interest" description="Disordered" evidence="1">
    <location>
        <begin position="1"/>
        <end position="122"/>
    </location>
</feature>
<accession>A0A8H3M168</accession>
<dbReference type="OrthoDB" id="2392749at2759"/>
<evidence type="ECO:0000313" key="3">
    <source>
        <dbReference type="Proteomes" id="UP000615446"/>
    </source>
</evidence>
<comment type="caution">
    <text evidence="2">The sequence shown here is derived from an EMBL/GenBank/DDBJ whole genome shotgun (WGS) entry which is preliminary data.</text>
</comment>
<sequence>MARKKLSKPNAPSPDIAGSSTPSPHTTSTPSRNIASTSTPTNTTVSSTSRNIATSRASTSTNTTLRNIATPRASTPTNTTPRNIATSRASTPANTISRNIATSRASTPTNTTASSTARNIATSRNIASTPTSLNTNTTAPFRLVISQDILASLSQTQTQSQRISDIIKRYPNINTIDSLQQYSPKRPNKRLKLIEKSPDEVAASAARDEMKNLLKGQIPEEYRLDYGKTFSEQTAKIYEKLIPELKRLMSGHYNPSKKNRRVKTAIKLYERNDTNIKKFDKDELLPMLVQNDCHSIEQSDSEDDSRQKLPDNKRKFLENALEWALDKMKMYETDETSETIGVSEYDDMVDDLIQSYEDRVSIELNLTEPYSDFLLNSAEINSTRPEYLDKIGESLTTIS</sequence>
<feature type="compositionally biased region" description="Polar residues" evidence="1">
    <location>
        <begin position="72"/>
        <end position="100"/>
    </location>
</feature>
<gene>
    <name evidence="2" type="ORF">RCL2_002240600</name>
</gene>
<protein>
    <submittedName>
        <fullName evidence="2">Uncharacterized protein</fullName>
    </submittedName>
</protein>
<proteinExistence type="predicted"/>
<name>A0A8H3M168_9GLOM</name>
<feature type="compositionally biased region" description="Low complexity" evidence="1">
    <location>
        <begin position="19"/>
        <end position="64"/>
    </location>
</feature>
<evidence type="ECO:0000313" key="2">
    <source>
        <dbReference type="EMBL" id="GES95746.1"/>
    </source>
</evidence>